<dbReference type="Pfam" id="PF02630">
    <property type="entry name" value="SCO1-SenC"/>
    <property type="match status" value="1"/>
</dbReference>
<evidence type="ECO:0000313" key="8">
    <source>
        <dbReference type="Proteomes" id="UP000199648"/>
    </source>
</evidence>
<keyword evidence="3" id="KW-0479">Metal-binding</keyword>
<dbReference type="InterPro" id="IPR036249">
    <property type="entry name" value="Thioredoxin-like_sf"/>
</dbReference>
<feature type="binding site" evidence="3">
    <location>
        <position position="173"/>
    </location>
    <ligand>
        <name>Cu cation</name>
        <dbReference type="ChEBI" id="CHEBI:23378"/>
    </ligand>
</feature>
<sequence>MLNEVTRIVRKIGPLLLIAVLLGLVLWFAMEWQPNQKPDQHQGLTVSKAPTGGDFTLYSQQGPISLQDLRGKVVLLYFGYTFCPDICPTSLALMAQAFKEMTSEELDQVQGVFVSVDPRRDTPERLAEYSRYFHPNIVGVTGTVEQVDKVVAQYGAAYRIAESDSAMDYSVDHSSVTYVIDQQGRLHAPLMHGTSPDRIRKTVRDLLNDVSNS</sequence>
<dbReference type="OrthoDB" id="9790194at2"/>
<organism evidence="7 8">
    <name type="scientific">Thiohalomonas denitrificans</name>
    <dbReference type="NCBI Taxonomy" id="415747"/>
    <lineage>
        <taxon>Bacteria</taxon>
        <taxon>Pseudomonadati</taxon>
        <taxon>Pseudomonadota</taxon>
        <taxon>Gammaproteobacteria</taxon>
        <taxon>Thiohalomonadales</taxon>
        <taxon>Thiohalomonadaceae</taxon>
        <taxon>Thiohalomonas</taxon>
    </lineage>
</organism>
<keyword evidence="5" id="KW-1133">Transmembrane helix</keyword>
<dbReference type="PANTHER" id="PTHR12151:SF25">
    <property type="entry name" value="LINALOOL DEHYDRATASE_ISOMERASE DOMAIN-CONTAINING PROTEIN"/>
    <property type="match status" value="1"/>
</dbReference>
<feature type="binding site" evidence="3">
    <location>
        <position position="87"/>
    </location>
    <ligand>
        <name>Cu cation</name>
        <dbReference type="ChEBI" id="CHEBI:23378"/>
    </ligand>
</feature>
<evidence type="ECO:0000256" key="2">
    <source>
        <dbReference type="ARBA" id="ARBA00023008"/>
    </source>
</evidence>
<feature type="domain" description="Thioredoxin" evidence="6">
    <location>
        <begin position="46"/>
        <end position="208"/>
    </location>
</feature>
<dbReference type="STRING" id="415747.SAMN03097708_01845"/>
<feature type="binding site" evidence="3">
    <location>
        <position position="83"/>
    </location>
    <ligand>
        <name>Cu cation</name>
        <dbReference type="ChEBI" id="CHEBI:23378"/>
    </ligand>
</feature>
<keyword evidence="8" id="KW-1185">Reference proteome</keyword>
<dbReference type="AlphaFoldDB" id="A0A1G5QDN2"/>
<keyword evidence="5" id="KW-0472">Membrane</keyword>
<dbReference type="SUPFAM" id="SSF52833">
    <property type="entry name" value="Thioredoxin-like"/>
    <property type="match status" value="1"/>
</dbReference>
<evidence type="ECO:0000313" key="7">
    <source>
        <dbReference type="EMBL" id="SCZ59349.1"/>
    </source>
</evidence>
<proteinExistence type="inferred from homology"/>
<evidence type="ECO:0000256" key="4">
    <source>
        <dbReference type="PIRSR" id="PIRSR603782-2"/>
    </source>
</evidence>
<dbReference type="PROSITE" id="PS51352">
    <property type="entry name" value="THIOREDOXIN_2"/>
    <property type="match status" value="1"/>
</dbReference>
<evidence type="ECO:0000259" key="6">
    <source>
        <dbReference type="PROSITE" id="PS51352"/>
    </source>
</evidence>
<keyword evidence="4" id="KW-1015">Disulfide bond</keyword>
<feature type="disulfide bond" description="Redox-active" evidence="4">
    <location>
        <begin position="83"/>
        <end position="87"/>
    </location>
</feature>
<comment type="similarity">
    <text evidence="1">Belongs to the SCO1/2 family.</text>
</comment>
<reference evidence="7 8" key="1">
    <citation type="submission" date="2016-10" db="EMBL/GenBank/DDBJ databases">
        <authorList>
            <person name="de Groot N.N."/>
        </authorList>
    </citation>
    <scope>NUCLEOTIDE SEQUENCE [LARGE SCALE GENOMIC DNA]</scope>
    <source>
        <strain evidence="7 8">HLD2</strain>
    </source>
</reference>
<dbReference type="InterPro" id="IPR003782">
    <property type="entry name" value="SCO1/SenC"/>
</dbReference>
<dbReference type="GO" id="GO:0046872">
    <property type="term" value="F:metal ion binding"/>
    <property type="evidence" value="ECO:0007669"/>
    <property type="project" value="UniProtKB-KW"/>
</dbReference>
<evidence type="ECO:0000256" key="5">
    <source>
        <dbReference type="SAM" id="Phobius"/>
    </source>
</evidence>
<dbReference type="InterPro" id="IPR013766">
    <property type="entry name" value="Thioredoxin_domain"/>
</dbReference>
<dbReference type="CDD" id="cd02968">
    <property type="entry name" value="SCO"/>
    <property type="match status" value="1"/>
</dbReference>
<keyword evidence="5" id="KW-0812">Transmembrane</keyword>
<dbReference type="EMBL" id="FMWD01000005">
    <property type="protein sequence ID" value="SCZ59349.1"/>
    <property type="molecule type" value="Genomic_DNA"/>
</dbReference>
<dbReference type="Gene3D" id="3.40.30.10">
    <property type="entry name" value="Glutaredoxin"/>
    <property type="match status" value="1"/>
</dbReference>
<name>A0A1G5QDN2_9GAMM</name>
<protein>
    <submittedName>
        <fullName evidence="7">Protein SCO1/2</fullName>
    </submittedName>
</protein>
<evidence type="ECO:0000256" key="3">
    <source>
        <dbReference type="PIRSR" id="PIRSR603782-1"/>
    </source>
</evidence>
<gene>
    <name evidence="7" type="ORF">SAMN03097708_01845</name>
</gene>
<feature type="transmembrane region" description="Helical" evidence="5">
    <location>
        <begin position="12"/>
        <end position="30"/>
    </location>
</feature>
<dbReference type="Proteomes" id="UP000199648">
    <property type="component" value="Unassembled WGS sequence"/>
</dbReference>
<accession>A0A1G5QDN2</accession>
<dbReference type="FunFam" id="3.40.30.10:FF:000013">
    <property type="entry name" value="Blast:Protein SCO1 homolog, mitochondrial"/>
    <property type="match status" value="1"/>
</dbReference>
<evidence type="ECO:0000256" key="1">
    <source>
        <dbReference type="ARBA" id="ARBA00010996"/>
    </source>
</evidence>
<keyword evidence="2 3" id="KW-0186">Copper</keyword>
<dbReference type="PANTHER" id="PTHR12151">
    <property type="entry name" value="ELECTRON TRANSPORT PROTIN SCO1/SENC FAMILY MEMBER"/>
    <property type="match status" value="1"/>
</dbReference>